<keyword evidence="10" id="KW-0378">Hydrolase</keyword>
<feature type="transmembrane region" description="Helical" evidence="9">
    <location>
        <begin position="362"/>
        <end position="390"/>
    </location>
</feature>
<evidence type="ECO:0000256" key="5">
    <source>
        <dbReference type="ARBA" id="ARBA00022989"/>
    </source>
</evidence>
<proteinExistence type="inferred from homology"/>
<protein>
    <submittedName>
        <fullName evidence="10">V-type ATP synthase subunit I 2 (V-type ATPase subunit I2)</fullName>
        <ecNumber evidence="10">3.6.3.14</ecNumber>
    </submittedName>
</protein>
<feature type="transmembrane region" description="Helical" evidence="9">
    <location>
        <begin position="402"/>
        <end position="422"/>
    </location>
</feature>
<feature type="transmembrane region" description="Helical" evidence="9">
    <location>
        <begin position="543"/>
        <end position="565"/>
    </location>
</feature>
<dbReference type="Pfam" id="PF01496">
    <property type="entry name" value="V_ATPase_I"/>
    <property type="match status" value="2"/>
</dbReference>
<dbReference type="OrthoDB" id="9803814at2"/>
<keyword evidence="8" id="KW-0175">Coiled coil</keyword>
<gene>
    <name evidence="10" type="ordered locus">TREAZ_3402</name>
</gene>
<dbReference type="RefSeq" id="WP_015712169.1">
    <property type="nucleotide sequence ID" value="NC_015577.1"/>
</dbReference>
<organism evidence="10 11">
    <name type="scientific">Leadbettera azotonutricia (strain ATCC BAA-888 / DSM 13862 / ZAS-9)</name>
    <name type="common">Treponema azotonutricium</name>
    <dbReference type="NCBI Taxonomy" id="545695"/>
    <lineage>
        <taxon>Bacteria</taxon>
        <taxon>Pseudomonadati</taxon>
        <taxon>Spirochaetota</taxon>
        <taxon>Spirochaetia</taxon>
        <taxon>Spirochaetales</taxon>
        <taxon>Breznakiellaceae</taxon>
        <taxon>Leadbettera</taxon>
    </lineage>
</organism>
<evidence type="ECO:0000256" key="2">
    <source>
        <dbReference type="ARBA" id="ARBA00009904"/>
    </source>
</evidence>
<dbReference type="GO" id="GO:0046961">
    <property type="term" value="F:proton-transporting ATPase activity, rotational mechanism"/>
    <property type="evidence" value="ECO:0007669"/>
    <property type="project" value="InterPro"/>
</dbReference>
<name>F5Y7W5_LEAAZ</name>
<dbReference type="STRING" id="545695.TREAZ_3402"/>
<keyword evidence="11" id="KW-1185">Reference proteome</keyword>
<evidence type="ECO:0000256" key="9">
    <source>
        <dbReference type="SAM" id="Phobius"/>
    </source>
</evidence>
<evidence type="ECO:0000256" key="1">
    <source>
        <dbReference type="ARBA" id="ARBA00004141"/>
    </source>
</evidence>
<evidence type="ECO:0000256" key="6">
    <source>
        <dbReference type="ARBA" id="ARBA00023065"/>
    </source>
</evidence>
<feature type="transmembrane region" description="Helical" evidence="9">
    <location>
        <begin position="468"/>
        <end position="492"/>
    </location>
</feature>
<evidence type="ECO:0000313" key="10">
    <source>
        <dbReference type="EMBL" id="AEF83451.1"/>
    </source>
</evidence>
<dbReference type="GO" id="GO:0033179">
    <property type="term" value="C:proton-transporting V-type ATPase, V0 domain"/>
    <property type="evidence" value="ECO:0007669"/>
    <property type="project" value="InterPro"/>
</dbReference>
<keyword evidence="6" id="KW-0406">Ion transport</keyword>
<evidence type="ECO:0000256" key="3">
    <source>
        <dbReference type="ARBA" id="ARBA00022448"/>
    </source>
</evidence>
<dbReference type="PANTHER" id="PTHR11629:SF63">
    <property type="entry name" value="V-TYPE PROTON ATPASE SUBUNIT A"/>
    <property type="match status" value="1"/>
</dbReference>
<dbReference type="EMBL" id="CP001841">
    <property type="protein sequence ID" value="AEF83451.1"/>
    <property type="molecule type" value="Genomic_DNA"/>
</dbReference>
<accession>F5Y7W5</accession>
<dbReference type="GO" id="GO:0016787">
    <property type="term" value="F:hydrolase activity"/>
    <property type="evidence" value="ECO:0007669"/>
    <property type="project" value="UniProtKB-KW"/>
</dbReference>
<dbReference type="AlphaFoldDB" id="F5Y7W5"/>
<dbReference type="Gene3D" id="3.30.70.2750">
    <property type="match status" value="1"/>
</dbReference>
<comment type="similarity">
    <text evidence="2">Belongs to the V-ATPase 116 kDa subunit family.</text>
</comment>
<dbReference type="HOGENOM" id="CLU_025558_0_1_12"/>
<keyword evidence="7 9" id="KW-0472">Membrane</keyword>
<keyword evidence="4 9" id="KW-0812">Transmembrane</keyword>
<evidence type="ECO:0000313" key="11">
    <source>
        <dbReference type="Proteomes" id="UP000009222"/>
    </source>
</evidence>
<feature type="coiled-coil region" evidence="8">
    <location>
        <begin position="224"/>
        <end position="251"/>
    </location>
</feature>
<feature type="transmembrane region" description="Helical" evidence="9">
    <location>
        <begin position="635"/>
        <end position="660"/>
    </location>
</feature>
<dbReference type="eggNOG" id="COG1269">
    <property type="taxonomic scope" value="Bacteria"/>
</dbReference>
<dbReference type="GO" id="GO:0016471">
    <property type="term" value="C:vacuolar proton-transporting V-type ATPase complex"/>
    <property type="evidence" value="ECO:0007669"/>
    <property type="project" value="TreeGrafter"/>
</dbReference>
<keyword evidence="5 9" id="KW-1133">Transmembrane helix</keyword>
<reference evidence="10 11" key="2">
    <citation type="journal article" date="2011" name="ISME J.">
        <title>RNA-seq reveals cooperative metabolic interactions between two termite-gut spirochete species in co-culture.</title>
        <authorList>
            <person name="Rosenthal A.Z."/>
            <person name="Matson E.G."/>
            <person name="Eldar A."/>
            <person name="Leadbetter J.R."/>
        </authorList>
    </citation>
    <scope>NUCLEOTIDE SEQUENCE [LARGE SCALE GENOMIC DNA]</scope>
    <source>
        <strain evidence="11">ATCC BAA-888 / DSM 13862 / ZAS-9</strain>
    </source>
</reference>
<dbReference type="InParanoid" id="F5Y7W5"/>
<dbReference type="Gene3D" id="1.20.1460.20">
    <property type="match status" value="1"/>
</dbReference>
<evidence type="ECO:0000256" key="7">
    <source>
        <dbReference type="ARBA" id="ARBA00023136"/>
    </source>
</evidence>
<dbReference type="Proteomes" id="UP000009222">
    <property type="component" value="Chromosome"/>
</dbReference>
<evidence type="ECO:0000256" key="8">
    <source>
        <dbReference type="SAM" id="Coils"/>
    </source>
</evidence>
<dbReference type="GO" id="GO:0007035">
    <property type="term" value="P:vacuolar acidification"/>
    <property type="evidence" value="ECO:0007669"/>
    <property type="project" value="TreeGrafter"/>
</dbReference>
<keyword evidence="3" id="KW-0813">Transport</keyword>
<dbReference type="KEGG" id="taz:TREAZ_3402"/>
<sequence>MIRPRKMKQIELTVLSRDADMVIEFLGRRGVMHFADEDVSGGIPAETGSTQAMDEAVYHHIRENLDKLQTSSAYLGLELPKEPEENTRFPGETEEALTDKITAAVSSLSQRENDQNQEKRKIDEALTEAKAFANLNAPFADLDQLSYLTLRVGHLDSRRQEDLKEILADRAVIIPLDSPESGGNRVLAAASRKGRFALDSELKKVNFQPIAIPEGYKGVPTELLSGLEDRLKNVDRELEDIGGRKRAFKEEYGTNLVSLTCSYLMAGIMEKLKAKLVSTKNVYLLTGWMPADIVPAIVNELEKLTEGRIAVRSFNPEEIPAVRDGKEKVPVSLDHGKFVKGFEGVVFSYGAPLYGTIDPTPFVAIFFTVLFGIMFGDLGQGFVLFLAGFLTGKHGPKFLQGFKSYSVPLIAVGISSMVMGCLNGEVFTNEYLLIGPTKAITGFLTGHPMERILTLMPLPEKGGSVTKLFYFFGFTIGVGILLNSIGLVVNIVNLYTLKKYDRAFFAKTGVAGTMLFWYAISMAVRFIVCMVNPNDDLVFKFQWFDIVGLLTPVAGIFFGHALWRLFAGERPIFEEGVMVFAMEGIVEILETVSTYISNTVSFLRVGAFALSHAVLSYIVFRFAEAVSGIAAGTAISIFIMIFGNVVIIVLEGMIVAIQVVRLQYYEFFSKFFTETGVEFQPFRFRKNK</sequence>
<reference evidence="11" key="1">
    <citation type="submission" date="2009-12" db="EMBL/GenBank/DDBJ databases">
        <title>Complete sequence of Treponema azotonutricium strain ZAS-9.</title>
        <authorList>
            <person name="Tetu S.G."/>
            <person name="Matson E."/>
            <person name="Ren Q."/>
            <person name="Seshadri R."/>
            <person name="Elbourne L."/>
            <person name="Hassan K.A."/>
            <person name="Durkin A."/>
            <person name="Radune D."/>
            <person name="Mohamoud Y."/>
            <person name="Shay R."/>
            <person name="Jin S."/>
            <person name="Zhang X."/>
            <person name="Lucey K."/>
            <person name="Ballor N.R."/>
            <person name="Ottesen E."/>
            <person name="Rosenthal R."/>
            <person name="Allen A."/>
            <person name="Leadbetter J.R."/>
            <person name="Paulsen I.T."/>
        </authorList>
    </citation>
    <scope>NUCLEOTIDE SEQUENCE [LARGE SCALE GENOMIC DNA]</scope>
    <source>
        <strain evidence="11">ATCC BAA-888 / DSM 13862 / ZAS-9</strain>
    </source>
</reference>
<feature type="transmembrane region" description="Helical" evidence="9">
    <location>
        <begin position="602"/>
        <end position="623"/>
    </location>
</feature>
<feature type="transmembrane region" description="Helical" evidence="9">
    <location>
        <begin position="504"/>
        <end position="528"/>
    </location>
</feature>
<comment type="subcellular location">
    <subcellularLocation>
        <location evidence="1">Membrane</location>
        <topology evidence="1">Multi-pass membrane protein</topology>
    </subcellularLocation>
</comment>
<dbReference type="EC" id="3.6.3.14" evidence="10"/>
<dbReference type="Gene3D" id="3.30.70.2170">
    <property type="match status" value="1"/>
</dbReference>
<dbReference type="PANTHER" id="PTHR11629">
    <property type="entry name" value="VACUOLAR PROTON ATPASES"/>
    <property type="match status" value="1"/>
</dbReference>
<evidence type="ECO:0000256" key="4">
    <source>
        <dbReference type="ARBA" id="ARBA00022692"/>
    </source>
</evidence>
<dbReference type="InterPro" id="IPR002490">
    <property type="entry name" value="V-ATPase_116kDa_su"/>
</dbReference>
<dbReference type="GO" id="GO:0051117">
    <property type="term" value="F:ATPase binding"/>
    <property type="evidence" value="ECO:0007669"/>
    <property type="project" value="TreeGrafter"/>
</dbReference>